<feature type="compositionally biased region" description="Low complexity" evidence="1">
    <location>
        <begin position="159"/>
        <end position="173"/>
    </location>
</feature>
<reference evidence="3" key="1">
    <citation type="submission" date="2020-10" db="EMBL/GenBank/DDBJ databases">
        <title>Taxonomic study of unclassified bacteria belonging to the class Ktedonobacteria.</title>
        <authorList>
            <person name="Yabe S."/>
            <person name="Wang C.M."/>
            <person name="Zheng Y."/>
            <person name="Sakai Y."/>
            <person name="Cavaletti L."/>
            <person name="Monciardini P."/>
            <person name="Donadio S."/>
        </authorList>
    </citation>
    <scope>NUCLEOTIDE SEQUENCE</scope>
    <source>
        <strain evidence="3">ID150040</strain>
    </source>
</reference>
<dbReference type="EMBL" id="BNJK01000001">
    <property type="protein sequence ID" value="GHO97007.1"/>
    <property type="molecule type" value="Genomic_DNA"/>
</dbReference>
<dbReference type="SUPFAM" id="SSF51445">
    <property type="entry name" value="(Trans)glycosidases"/>
    <property type="match status" value="1"/>
</dbReference>
<keyword evidence="2" id="KW-0812">Transmembrane</keyword>
<evidence type="ECO:0000256" key="2">
    <source>
        <dbReference type="SAM" id="Phobius"/>
    </source>
</evidence>
<evidence type="ECO:0000256" key="1">
    <source>
        <dbReference type="SAM" id="MobiDB-lite"/>
    </source>
</evidence>
<evidence type="ECO:0000313" key="3">
    <source>
        <dbReference type="EMBL" id="GHO97007.1"/>
    </source>
</evidence>
<gene>
    <name evidence="3" type="ORF">KSF_070550</name>
</gene>
<dbReference type="Gene3D" id="2.60.120.260">
    <property type="entry name" value="Galactose-binding domain-like"/>
    <property type="match status" value="1"/>
</dbReference>
<sequence length="638" mass="69760">MNPRFGLPSRNNDPQEDPTEQITSPHRAYPYSNQDSERLPIADATNTYPTPSAPMFPQSEELRYAQTGSSQHAVHRSVDRTAGQRFVSTEKIESMPTSPLGGTGSFPPPRPPRPPRRPKRNGLLIVGIVVVMLVAVAGGGGWAMMHGLSPQPTPKVEKTVPTPTTPPVQITATPRVSPVSPLLFGTNLELYDSKDQALTSAKTRQLFQQIDVRIIRMPMRNDGTMEPEFQGARMIKALGATPLVILHGDARVPAALQDDTQMIQEMNKIFGNSLVYYEYGNEQDLNGVNASKYTASWNRVVPQLKKIANNAHFIGPVNYQYDQEYIQYFLKNANPRPNEISWHEYTCDKSWAKETCLQHIDNWSKHISNARAMMKETVGSELPIMITEWNYAPNPTLGDGKITDTAFMNAWTTKAFQVLAANRIFASMIYAATHPVFPLVEQNSTLSTQGNVFKQEYQTIITDAKAPAVVNGSGATDKTGTDAQETGNENAIFTFEQSGDSTRWAIDGKSITHIGGGSVARNGNGSLQISLARLQQNDTPGVFVNVSGSTPRAGQSVAGYINLTSNAVSLSARVVVTDQSGKQHMGEVVALTPGKWNRVAFTLPSSFSGQAQRVGFQFSSPGDNITGADVYLDDVGWN</sequence>
<organism evidence="3 4">
    <name type="scientific">Reticulibacter mediterranei</name>
    <dbReference type="NCBI Taxonomy" id="2778369"/>
    <lineage>
        <taxon>Bacteria</taxon>
        <taxon>Bacillati</taxon>
        <taxon>Chloroflexota</taxon>
        <taxon>Ktedonobacteria</taxon>
        <taxon>Ktedonobacterales</taxon>
        <taxon>Reticulibacteraceae</taxon>
        <taxon>Reticulibacter</taxon>
    </lineage>
</organism>
<dbReference type="Proteomes" id="UP000597444">
    <property type="component" value="Unassembled WGS sequence"/>
</dbReference>
<dbReference type="InterPro" id="IPR017853">
    <property type="entry name" value="GH"/>
</dbReference>
<dbReference type="RefSeq" id="WP_220207595.1">
    <property type="nucleotide sequence ID" value="NZ_BNJK01000001.1"/>
</dbReference>
<proteinExistence type="predicted"/>
<accession>A0A8J3N7C4</accession>
<feature type="region of interest" description="Disordered" evidence="1">
    <location>
        <begin position="153"/>
        <end position="173"/>
    </location>
</feature>
<comment type="caution">
    <text evidence="3">The sequence shown here is derived from an EMBL/GenBank/DDBJ whole genome shotgun (WGS) entry which is preliminary data.</text>
</comment>
<keyword evidence="2" id="KW-0472">Membrane</keyword>
<protein>
    <submittedName>
        <fullName evidence="3">Uncharacterized protein</fullName>
    </submittedName>
</protein>
<evidence type="ECO:0000313" key="4">
    <source>
        <dbReference type="Proteomes" id="UP000597444"/>
    </source>
</evidence>
<keyword evidence="2" id="KW-1133">Transmembrane helix</keyword>
<dbReference type="AlphaFoldDB" id="A0A8J3N7C4"/>
<dbReference type="Gene3D" id="3.20.20.80">
    <property type="entry name" value="Glycosidases"/>
    <property type="match status" value="1"/>
</dbReference>
<name>A0A8J3N7C4_9CHLR</name>
<feature type="region of interest" description="Disordered" evidence="1">
    <location>
        <begin position="1"/>
        <end position="119"/>
    </location>
</feature>
<keyword evidence="4" id="KW-1185">Reference proteome</keyword>
<feature type="transmembrane region" description="Helical" evidence="2">
    <location>
        <begin position="123"/>
        <end position="145"/>
    </location>
</feature>